<evidence type="ECO:0000256" key="1">
    <source>
        <dbReference type="ARBA" id="ARBA00022679"/>
    </source>
</evidence>
<keyword evidence="3" id="KW-0812">Transmembrane</keyword>
<keyword evidence="3" id="KW-1133">Transmembrane helix</keyword>
<sequence length="874" mass="94739">MDASTAVGLIFYIMSFFTLVLGLAGVIKFAMGDGRRGAQLIIGTIFLAILTASLPSIIDYISGGNVNVAVFSSTNKVVAVPYPATGINTFSAGVYIVNFGGSYITYSITYIDPNTAISTTGSCNKVFEDVTLAKGITVNSPVMTGTLLATIKWSDSSSYTSTVISTNILGTSTTLVVSGGNWFERGIAAIVNKLIGMLSKLGEAMFIVLPLPKGTQIGVLLTIMPTIDMLKDGVGNSVVVSLYGETLRIGFVILLFTTFLGTLMRLWSGDPDIVVNVTKDFILVVIWMVAGLYLYDAYASLMNAIIISLAAPAYSYIGTLFNGLMGLVGMLTMLGIFVRTAGSIAATLIFTVLIVGAIAYFRFLSIAAVVILFPIFAPFYMMPSFRGFARNLVNYIVNQSVYGIATGLVMRLLSETSNIFGTGLVAQVVGPILLIVAPSYLVQLGASIASGSFDARSAALGVFDITRKHFETKGRTFSRFRDKTGQDKLGKGPRGGGPTTGQTQEPKYKELGRGPSVIDEQLRKDREKVEEEWKKYEDIARRRLEEKYLEELSSGEEATSLGRERPIIEEIDTTPKGEKPEEDFLALSYASLMFGEGGDVEKFRKKRTMESVRNRTVRNIVGRLYAKGRSDLAEKIARKYGGKGRLSSLDRLNIGLMMVGKDVEVKAKTAGAKVKAGAVTAGRIAKKAAVAEARRRKKITKEFISYLATELGTHIGVDVEKAYGIIKEEIEYAKENNPIVIKVIEGTKSKIRENVIDKFKRRGRGGGGEAQAEKNTNRRPPRDGSPPSNQFMGGGATRRVERKEVGTYTMKDIAQVLNKFEEVTGEEAYAVGGPVRDTLMGKGAKDIDIASPLPPEEVMKKFRGEGVQSDSDRA</sequence>
<feature type="transmembrane region" description="Helical" evidence="3">
    <location>
        <begin position="39"/>
        <end position="58"/>
    </location>
</feature>
<evidence type="ECO:0000256" key="3">
    <source>
        <dbReference type="SAM" id="Phobius"/>
    </source>
</evidence>
<feature type="region of interest" description="Disordered" evidence="2">
    <location>
        <begin position="759"/>
        <end position="803"/>
    </location>
</feature>
<feature type="compositionally biased region" description="Basic and acidic residues" evidence="2">
    <location>
        <begin position="771"/>
        <end position="782"/>
    </location>
</feature>
<feature type="transmembrane region" description="Helical" evidence="3">
    <location>
        <begin position="419"/>
        <end position="442"/>
    </location>
</feature>
<comment type="caution">
    <text evidence="5">The sequence shown here is derived from an EMBL/GenBank/DDBJ whole genome shotgun (WGS) entry which is preliminary data.</text>
</comment>
<dbReference type="Proteomes" id="UP001571980">
    <property type="component" value="Unassembled WGS sequence"/>
</dbReference>
<reference evidence="5 6" key="1">
    <citation type="submission" date="2023-03" db="EMBL/GenBank/DDBJ databases">
        <title>Speciation in Pyrococcus: adaptation to high temperature as a mechanism.</title>
        <authorList>
            <person name="Gu J."/>
        </authorList>
    </citation>
    <scope>NUCLEOTIDE SEQUENCE [LARGE SCALE GENOMIC DNA]</scope>
    <source>
        <strain evidence="5 6">LMOA34</strain>
    </source>
</reference>
<feature type="transmembrane region" description="Helical" evidence="3">
    <location>
        <begin position="247"/>
        <end position="266"/>
    </location>
</feature>
<feature type="transmembrane region" description="Helical" evidence="3">
    <location>
        <begin position="392"/>
        <end position="413"/>
    </location>
</feature>
<protein>
    <recommendedName>
        <fullName evidence="4">Poly A polymerase head domain-containing protein</fullName>
    </recommendedName>
</protein>
<dbReference type="Gene3D" id="3.30.460.10">
    <property type="entry name" value="Beta Polymerase, domain 2"/>
    <property type="match status" value="1"/>
</dbReference>
<feature type="region of interest" description="Disordered" evidence="2">
    <location>
        <begin position="855"/>
        <end position="874"/>
    </location>
</feature>
<feature type="transmembrane region" description="Helical" evidence="3">
    <location>
        <begin position="360"/>
        <end position="380"/>
    </location>
</feature>
<gene>
    <name evidence="5" type="ORF">P8X34_10930</name>
</gene>
<dbReference type="SUPFAM" id="SSF81301">
    <property type="entry name" value="Nucleotidyltransferase"/>
    <property type="match status" value="1"/>
</dbReference>
<proteinExistence type="predicted"/>
<keyword evidence="3" id="KW-0472">Membrane</keyword>
<feature type="transmembrane region" description="Helical" evidence="3">
    <location>
        <begin position="6"/>
        <end position="27"/>
    </location>
</feature>
<dbReference type="InterPro" id="IPR002646">
    <property type="entry name" value="PolA_pol_head_dom"/>
</dbReference>
<dbReference type="EMBL" id="JARRIG010000007">
    <property type="protein sequence ID" value="MFA4805240.1"/>
    <property type="molecule type" value="Genomic_DNA"/>
</dbReference>
<name>A0ABV4T6D2_9EURY</name>
<keyword evidence="1" id="KW-0808">Transferase</keyword>
<dbReference type="RefSeq" id="WP_372824706.1">
    <property type="nucleotide sequence ID" value="NZ_JARRIG010000007.1"/>
</dbReference>
<evidence type="ECO:0000256" key="2">
    <source>
        <dbReference type="SAM" id="MobiDB-lite"/>
    </source>
</evidence>
<evidence type="ECO:0000313" key="5">
    <source>
        <dbReference type="EMBL" id="MFA4805240.1"/>
    </source>
</evidence>
<feature type="region of interest" description="Disordered" evidence="2">
    <location>
        <begin position="481"/>
        <end position="517"/>
    </location>
</feature>
<organism evidence="5 6">
    <name type="scientific">Pyrococcus kukulkanii</name>
    <dbReference type="NCBI Taxonomy" id="1609559"/>
    <lineage>
        <taxon>Archaea</taxon>
        <taxon>Methanobacteriati</taxon>
        <taxon>Methanobacteriota</taxon>
        <taxon>Thermococci</taxon>
        <taxon>Thermococcales</taxon>
        <taxon>Thermococcaceae</taxon>
        <taxon>Pyrococcus</taxon>
    </lineage>
</organism>
<feature type="domain" description="Poly A polymerase head" evidence="4">
    <location>
        <begin position="828"/>
        <end position="865"/>
    </location>
</feature>
<evidence type="ECO:0000313" key="6">
    <source>
        <dbReference type="Proteomes" id="UP001571980"/>
    </source>
</evidence>
<feature type="transmembrane region" description="Helical" evidence="3">
    <location>
        <begin position="273"/>
        <end position="295"/>
    </location>
</feature>
<dbReference type="InterPro" id="IPR043519">
    <property type="entry name" value="NT_sf"/>
</dbReference>
<accession>A0ABV4T6D2</accession>
<feature type="transmembrane region" description="Helical" evidence="3">
    <location>
        <begin position="204"/>
        <end position="227"/>
    </location>
</feature>
<feature type="compositionally biased region" description="Basic and acidic residues" evidence="2">
    <location>
        <begin position="857"/>
        <end position="874"/>
    </location>
</feature>
<keyword evidence="6" id="KW-1185">Reference proteome</keyword>
<feature type="compositionally biased region" description="Basic and acidic residues" evidence="2">
    <location>
        <begin position="481"/>
        <end position="490"/>
    </location>
</feature>
<dbReference type="Pfam" id="PF01743">
    <property type="entry name" value="PolyA_pol"/>
    <property type="match status" value="1"/>
</dbReference>
<evidence type="ECO:0000259" key="4">
    <source>
        <dbReference type="Pfam" id="PF01743"/>
    </source>
</evidence>